<dbReference type="RefSeq" id="WP_166051242.1">
    <property type="nucleotide sequence ID" value="NZ_JAAMPJ010000009.1"/>
</dbReference>
<keyword evidence="3" id="KW-1185">Reference proteome</keyword>
<comment type="caution">
    <text evidence="2">The sequence shown here is derived from an EMBL/GenBank/DDBJ whole genome shotgun (WGS) entry which is preliminary data.</text>
</comment>
<name>A0A7C9RUM2_9PSEU</name>
<dbReference type="SUPFAM" id="SSF56059">
    <property type="entry name" value="Glutathione synthetase ATP-binding domain-like"/>
    <property type="match status" value="1"/>
</dbReference>
<reference evidence="2 3" key="1">
    <citation type="submission" date="2020-03" db="EMBL/GenBank/DDBJ databases">
        <title>Isolation and identification of active actinomycetes.</title>
        <authorList>
            <person name="Sun X."/>
        </authorList>
    </citation>
    <scope>NUCLEOTIDE SEQUENCE [LARGE SCALE GENOMIC DNA]</scope>
    <source>
        <strain evidence="2 3">NEAU-D13</strain>
    </source>
</reference>
<feature type="domain" description="Carbamoyl phosphate synthase ATP-binding" evidence="1">
    <location>
        <begin position="117"/>
        <end position="131"/>
    </location>
</feature>
<sequence>MTVDDITATDAEEAAVIRVAGREIDPRRTVFHTAPASTPANMPDMWRYVTTTGILEAAGFCVTVPTQHGIAYSDSFVFLTRFGEHGVPSLPTVRVCTREIEVHEKNRFQLSQWGLDFPVVVKPAHWDGGAGGAFVADTSRRLSTIFQLAGASETTVLVQPWLGEDTISHRIQCFAGEPEDTGETVPDHVVASASKIAQEIGLPYLCLDFVEAQGEFWLSGVDLGVFSADTDAKTATKQLQSYRNHFDRFSSGERGVRRWAYV</sequence>
<dbReference type="GO" id="GO:0005524">
    <property type="term" value="F:ATP binding"/>
    <property type="evidence" value="ECO:0007669"/>
    <property type="project" value="InterPro"/>
</dbReference>
<organism evidence="2 3">
    <name type="scientific">Lentzea alba</name>
    <dbReference type="NCBI Taxonomy" id="2714351"/>
    <lineage>
        <taxon>Bacteria</taxon>
        <taxon>Bacillati</taxon>
        <taxon>Actinomycetota</taxon>
        <taxon>Actinomycetes</taxon>
        <taxon>Pseudonocardiales</taxon>
        <taxon>Pseudonocardiaceae</taxon>
        <taxon>Lentzea</taxon>
    </lineage>
</organism>
<accession>A0A7C9RUM2</accession>
<evidence type="ECO:0000313" key="2">
    <source>
        <dbReference type="EMBL" id="NGY63127.1"/>
    </source>
</evidence>
<proteinExistence type="predicted"/>
<gene>
    <name evidence="2" type="ORF">G7043_29835</name>
</gene>
<evidence type="ECO:0000313" key="3">
    <source>
        <dbReference type="Proteomes" id="UP000481360"/>
    </source>
</evidence>
<dbReference type="EMBL" id="JAAMPJ010000009">
    <property type="protein sequence ID" value="NGY63127.1"/>
    <property type="molecule type" value="Genomic_DNA"/>
</dbReference>
<dbReference type="PROSITE" id="PS00866">
    <property type="entry name" value="CPSASE_1"/>
    <property type="match status" value="1"/>
</dbReference>
<evidence type="ECO:0000259" key="1">
    <source>
        <dbReference type="PROSITE" id="PS00866"/>
    </source>
</evidence>
<dbReference type="InterPro" id="IPR005479">
    <property type="entry name" value="CPAse_ATP-bd"/>
</dbReference>
<dbReference type="Proteomes" id="UP000481360">
    <property type="component" value="Unassembled WGS sequence"/>
</dbReference>
<protein>
    <recommendedName>
        <fullName evidence="1">Carbamoyl phosphate synthase ATP-binding domain-containing protein</fullName>
    </recommendedName>
</protein>
<dbReference type="AlphaFoldDB" id="A0A7C9RUM2"/>